<accession>A0AAE0LXV0</accession>
<evidence type="ECO:0000256" key="1">
    <source>
        <dbReference type="SAM" id="SignalP"/>
    </source>
</evidence>
<protein>
    <submittedName>
        <fullName evidence="2">Uncharacterized protein</fullName>
    </submittedName>
</protein>
<feature type="signal peptide" evidence="1">
    <location>
        <begin position="1"/>
        <end position="20"/>
    </location>
</feature>
<gene>
    <name evidence="2" type="ORF">B0H66DRAFT_614492</name>
</gene>
<evidence type="ECO:0000313" key="2">
    <source>
        <dbReference type="EMBL" id="KAK3311881.1"/>
    </source>
</evidence>
<proteinExistence type="predicted"/>
<dbReference type="Proteomes" id="UP001283341">
    <property type="component" value="Unassembled WGS sequence"/>
</dbReference>
<name>A0AAE0LXV0_9PEZI</name>
<feature type="chain" id="PRO_5041972256" evidence="1">
    <location>
        <begin position="21"/>
        <end position="153"/>
    </location>
</feature>
<keyword evidence="3" id="KW-1185">Reference proteome</keyword>
<keyword evidence="1" id="KW-0732">Signal</keyword>
<comment type="caution">
    <text evidence="2">The sequence shown here is derived from an EMBL/GenBank/DDBJ whole genome shotgun (WGS) entry which is preliminary data.</text>
</comment>
<organism evidence="2 3">
    <name type="scientific">Apodospora peruviana</name>
    <dbReference type="NCBI Taxonomy" id="516989"/>
    <lineage>
        <taxon>Eukaryota</taxon>
        <taxon>Fungi</taxon>
        <taxon>Dikarya</taxon>
        <taxon>Ascomycota</taxon>
        <taxon>Pezizomycotina</taxon>
        <taxon>Sordariomycetes</taxon>
        <taxon>Sordariomycetidae</taxon>
        <taxon>Sordariales</taxon>
        <taxon>Lasiosphaeriaceae</taxon>
        <taxon>Apodospora</taxon>
    </lineage>
</organism>
<dbReference type="EMBL" id="JAUEDM010000011">
    <property type="protein sequence ID" value="KAK3311881.1"/>
    <property type="molecule type" value="Genomic_DNA"/>
</dbReference>
<evidence type="ECO:0000313" key="3">
    <source>
        <dbReference type="Proteomes" id="UP001283341"/>
    </source>
</evidence>
<sequence>MVTSLITFFVLYLLPATSLAPNNGNCYYPNGAMSDTQKPCDPDTETSVCCNGKFGYACMENKLCNKGGKWFAELRRTTPGGSYGVSGEDYKDVALPVDAVEAQATPLVEAHPTPLAAEAHTTPLAEMPGDVVSFSSGLFEVPAEMPGEKDSEA</sequence>
<reference evidence="2" key="1">
    <citation type="journal article" date="2023" name="Mol. Phylogenet. Evol.">
        <title>Genome-scale phylogeny and comparative genomics of the fungal order Sordariales.</title>
        <authorList>
            <person name="Hensen N."/>
            <person name="Bonometti L."/>
            <person name="Westerberg I."/>
            <person name="Brannstrom I.O."/>
            <person name="Guillou S."/>
            <person name="Cros-Aarteil S."/>
            <person name="Calhoun S."/>
            <person name="Haridas S."/>
            <person name="Kuo A."/>
            <person name="Mondo S."/>
            <person name="Pangilinan J."/>
            <person name="Riley R."/>
            <person name="LaButti K."/>
            <person name="Andreopoulos B."/>
            <person name="Lipzen A."/>
            <person name="Chen C."/>
            <person name="Yan M."/>
            <person name="Daum C."/>
            <person name="Ng V."/>
            <person name="Clum A."/>
            <person name="Steindorff A."/>
            <person name="Ohm R.A."/>
            <person name="Martin F."/>
            <person name="Silar P."/>
            <person name="Natvig D.O."/>
            <person name="Lalanne C."/>
            <person name="Gautier V."/>
            <person name="Ament-Velasquez S.L."/>
            <person name="Kruys A."/>
            <person name="Hutchinson M.I."/>
            <person name="Powell A.J."/>
            <person name="Barry K."/>
            <person name="Miller A.N."/>
            <person name="Grigoriev I.V."/>
            <person name="Debuchy R."/>
            <person name="Gladieux P."/>
            <person name="Hiltunen Thoren M."/>
            <person name="Johannesson H."/>
        </authorList>
    </citation>
    <scope>NUCLEOTIDE SEQUENCE</scope>
    <source>
        <strain evidence="2">CBS 118394</strain>
    </source>
</reference>
<dbReference type="AlphaFoldDB" id="A0AAE0LXV0"/>
<reference evidence="2" key="2">
    <citation type="submission" date="2023-06" db="EMBL/GenBank/DDBJ databases">
        <authorList>
            <consortium name="Lawrence Berkeley National Laboratory"/>
            <person name="Haridas S."/>
            <person name="Hensen N."/>
            <person name="Bonometti L."/>
            <person name="Westerberg I."/>
            <person name="Brannstrom I.O."/>
            <person name="Guillou S."/>
            <person name="Cros-Aarteil S."/>
            <person name="Calhoun S."/>
            <person name="Kuo A."/>
            <person name="Mondo S."/>
            <person name="Pangilinan J."/>
            <person name="Riley R."/>
            <person name="Labutti K."/>
            <person name="Andreopoulos B."/>
            <person name="Lipzen A."/>
            <person name="Chen C."/>
            <person name="Yanf M."/>
            <person name="Daum C."/>
            <person name="Ng V."/>
            <person name="Clum A."/>
            <person name="Steindorff A."/>
            <person name="Ohm R."/>
            <person name="Martin F."/>
            <person name="Silar P."/>
            <person name="Natvig D."/>
            <person name="Lalanne C."/>
            <person name="Gautier V."/>
            <person name="Ament-Velasquez S.L."/>
            <person name="Kruys A."/>
            <person name="Hutchinson M.I."/>
            <person name="Powell A.J."/>
            <person name="Barry K."/>
            <person name="Miller A.N."/>
            <person name="Grigoriev I.V."/>
            <person name="Debuchy R."/>
            <person name="Gladieux P."/>
            <person name="Thoren M.H."/>
            <person name="Johannesson H."/>
        </authorList>
    </citation>
    <scope>NUCLEOTIDE SEQUENCE</scope>
    <source>
        <strain evidence="2">CBS 118394</strain>
    </source>
</reference>